<evidence type="ECO:0000256" key="7">
    <source>
        <dbReference type="SAM" id="MobiDB-lite"/>
    </source>
</evidence>
<proteinExistence type="predicted"/>
<dbReference type="InterPro" id="IPR021858">
    <property type="entry name" value="Fun_TF"/>
</dbReference>
<dbReference type="GO" id="GO:0000981">
    <property type="term" value="F:DNA-binding transcription factor activity, RNA polymerase II-specific"/>
    <property type="evidence" value="ECO:0007669"/>
    <property type="project" value="InterPro"/>
</dbReference>
<gene>
    <name evidence="9" type="ORF">BDV95DRAFT_582020</name>
</gene>
<dbReference type="PANTHER" id="PTHR36206:SF12">
    <property type="entry name" value="ASPERCRYPTIN BIOSYNTHESIS CLUSTER-SPECIFIC TRANSCRIPTION REGULATOR ATNN-RELATED"/>
    <property type="match status" value="1"/>
</dbReference>
<dbReference type="Gene3D" id="4.10.240.10">
    <property type="entry name" value="Zn(2)-C6 fungal-type DNA-binding domain"/>
    <property type="match status" value="1"/>
</dbReference>
<name>A0A7C8I7T6_9PLEO</name>
<dbReference type="Pfam" id="PF00172">
    <property type="entry name" value="Zn_clus"/>
    <property type="match status" value="1"/>
</dbReference>
<evidence type="ECO:0000256" key="3">
    <source>
        <dbReference type="ARBA" id="ARBA00023015"/>
    </source>
</evidence>
<dbReference type="GO" id="GO:0003677">
    <property type="term" value="F:DNA binding"/>
    <property type="evidence" value="ECO:0007669"/>
    <property type="project" value="UniProtKB-KW"/>
</dbReference>
<evidence type="ECO:0000256" key="2">
    <source>
        <dbReference type="ARBA" id="ARBA00022833"/>
    </source>
</evidence>
<keyword evidence="1" id="KW-0479">Metal-binding</keyword>
<feature type="domain" description="Zn(2)-C6 fungal-type" evidence="8">
    <location>
        <begin position="28"/>
        <end position="56"/>
    </location>
</feature>
<dbReference type="SMART" id="SM00066">
    <property type="entry name" value="GAL4"/>
    <property type="match status" value="1"/>
</dbReference>
<keyword evidence="4" id="KW-0238">DNA-binding</keyword>
<keyword evidence="5" id="KW-0804">Transcription</keyword>
<dbReference type="InterPro" id="IPR052360">
    <property type="entry name" value="Transcr_Regulatory_Proteins"/>
</dbReference>
<evidence type="ECO:0000256" key="6">
    <source>
        <dbReference type="ARBA" id="ARBA00023242"/>
    </source>
</evidence>
<keyword evidence="2" id="KW-0862">Zinc</keyword>
<organism evidence="9 10">
    <name type="scientific">Massariosphaeria phaeospora</name>
    <dbReference type="NCBI Taxonomy" id="100035"/>
    <lineage>
        <taxon>Eukaryota</taxon>
        <taxon>Fungi</taxon>
        <taxon>Dikarya</taxon>
        <taxon>Ascomycota</taxon>
        <taxon>Pezizomycotina</taxon>
        <taxon>Dothideomycetes</taxon>
        <taxon>Pleosporomycetidae</taxon>
        <taxon>Pleosporales</taxon>
        <taxon>Pleosporales incertae sedis</taxon>
        <taxon>Massariosphaeria</taxon>
    </lineage>
</organism>
<keyword evidence="10" id="KW-1185">Reference proteome</keyword>
<comment type="caution">
    <text evidence="9">The sequence shown here is derived from an EMBL/GenBank/DDBJ whole genome shotgun (WGS) entry which is preliminary data.</text>
</comment>
<keyword evidence="6" id="KW-0539">Nucleus</keyword>
<dbReference type="InterPro" id="IPR001138">
    <property type="entry name" value="Zn2Cys6_DnaBD"/>
</dbReference>
<dbReference type="InterPro" id="IPR036864">
    <property type="entry name" value="Zn2-C6_fun-type_DNA-bd_sf"/>
</dbReference>
<feature type="region of interest" description="Disordered" evidence="7">
    <location>
        <begin position="420"/>
        <end position="442"/>
    </location>
</feature>
<evidence type="ECO:0000259" key="8">
    <source>
        <dbReference type="PROSITE" id="PS50048"/>
    </source>
</evidence>
<dbReference type="PROSITE" id="PS50048">
    <property type="entry name" value="ZN2_CY6_FUNGAL_2"/>
    <property type="match status" value="1"/>
</dbReference>
<sequence length="569" mass="64059">MAPANGNAPTGKKDYVRKKIWRPKTKTGCITCRIRRVKCDEVKPYCQRCTSTGRKCDGYTTAAPSTHTYQMVYSRSPLSFAKTGLDLNTTEEQEAFHFFKQHSASELSGFFDAVFWQSEILQASHSCPSIRYAVIALAALHRKFIVGRMPVVAEDTSDKQLRFALLQSNRAIQEILRSPVRKSISDKITIMASCVLFNCLASMQGHQNMALEHLRSGLKILREVDQELASGEGDDPSDHPISLSTLRTIFLYMSVQARGVMSNEMMKKWGPKPVRRPTIPPTTFKTFLQARLFFEAILNALYAFFQDLDADPPANDEETQASVRQYESLQDQFEEGSTRLAHFLSQLCHTNEEDREAVIGIRLIHLQIRFHLRACEGFNAECGVIGMNLHVDEHDLAEILDLVGQLLKAPANLTLSPGAVPQDYYPAPGDERNNSGTEGPTYSRPVFSSNSGLLSGLWLVACMAIDPAQRRRSIAMLLNYPRREGVWDSVLAGRIAWEQMVLEEAAALGEYEEDVKPFEEEKKSIHISEKHKIRAIDIRYTDTRVATIKFQTLDEYKAGDAGRVTQIAW</sequence>
<accession>A0A7C8I7T6</accession>
<dbReference type="OrthoDB" id="3598904at2759"/>
<protein>
    <recommendedName>
        <fullName evidence="8">Zn(2)-C6 fungal-type domain-containing protein</fullName>
    </recommendedName>
</protein>
<reference evidence="9 10" key="1">
    <citation type="submission" date="2020-01" db="EMBL/GenBank/DDBJ databases">
        <authorList>
            <consortium name="DOE Joint Genome Institute"/>
            <person name="Haridas S."/>
            <person name="Albert R."/>
            <person name="Binder M."/>
            <person name="Bloem J."/>
            <person name="Labutti K."/>
            <person name="Salamov A."/>
            <person name="Andreopoulos B."/>
            <person name="Baker S.E."/>
            <person name="Barry K."/>
            <person name="Bills G."/>
            <person name="Bluhm B.H."/>
            <person name="Cannon C."/>
            <person name="Castanera R."/>
            <person name="Culley D.E."/>
            <person name="Daum C."/>
            <person name="Ezra D."/>
            <person name="Gonzalez J.B."/>
            <person name="Henrissat B."/>
            <person name="Kuo A."/>
            <person name="Liang C."/>
            <person name="Lipzen A."/>
            <person name="Lutzoni F."/>
            <person name="Magnuson J."/>
            <person name="Mondo S."/>
            <person name="Nolan M."/>
            <person name="Ohm R."/>
            <person name="Pangilinan J."/>
            <person name="Park H.-J.H."/>
            <person name="Ramirez L."/>
            <person name="Alfaro M."/>
            <person name="Sun H."/>
            <person name="Tritt A."/>
            <person name="Yoshinaga Y."/>
            <person name="Zwiers L.-H.L."/>
            <person name="Turgeon B.G."/>
            <person name="Goodwin S.B."/>
            <person name="Spatafora J.W."/>
            <person name="Crous P.W."/>
            <person name="Grigoriev I.V."/>
        </authorList>
    </citation>
    <scope>NUCLEOTIDE SEQUENCE [LARGE SCALE GENOMIC DNA]</scope>
    <source>
        <strain evidence="9 10">CBS 611.86</strain>
    </source>
</reference>
<dbReference type="Proteomes" id="UP000481861">
    <property type="component" value="Unassembled WGS sequence"/>
</dbReference>
<dbReference type="Pfam" id="PF11951">
    <property type="entry name" value="Fungal_trans_2"/>
    <property type="match status" value="1"/>
</dbReference>
<evidence type="ECO:0000256" key="4">
    <source>
        <dbReference type="ARBA" id="ARBA00023125"/>
    </source>
</evidence>
<dbReference type="EMBL" id="JAADJZ010000023">
    <property type="protein sequence ID" value="KAF2867370.1"/>
    <property type="molecule type" value="Genomic_DNA"/>
</dbReference>
<dbReference type="GO" id="GO:0008270">
    <property type="term" value="F:zinc ion binding"/>
    <property type="evidence" value="ECO:0007669"/>
    <property type="project" value="InterPro"/>
</dbReference>
<evidence type="ECO:0000313" key="9">
    <source>
        <dbReference type="EMBL" id="KAF2867370.1"/>
    </source>
</evidence>
<evidence type="ECO:0000256" key="1">
    <source>
        <dbReference type="ARBA" id="ARBA00022723"/>
    </source>
</evidence>
<dbReference type="PANTHER" id="PTHR36206">
    <property type="entry name" value="ASPERCRYPTIN BIOSYNTHESIS CLUSTER-SPECIFIC TRANSCRIPTION REGULATOR ATNN-RELATED"/>
    <property type="match status" value="1"/>
</dbReference>
<evidence type="ECO:0000313" key="10">
    <source>
        <dbReference type="Proteomes" id="UP000481861"/>
    </source>
</evidence>
<keyword evidence="3" id="KW-0805">Transcription regulation</keyword>
<dbReference type="SUPFAM" id="SSF57701">
    <property type="entry name" value="Zn2/Cys6 DNA-binding domain"/>
    <property type="match status" value="1"/>
</dbReference>
<evidence type="ECO:0000256" key="5">
    <source>
        <dbReference type="ARBA" id="ARBA00023163"/>
    </source>
</evidence>
<dbReference type="PROSITE" id="PS00463">
    <property type="entry name" value="ZN2_CY6_FUNGAL_1"/>
    <property type="match status" value="1"/>
</dbReference>
<dbReference type="AlphaFoldDB" id="A0A7C8I7T6"/>
<dbReference type="CDD" id="cd00067">
    <property type="entry name" value="GAL4"/>
    <property type="match status" value="1"/>
</dbReference>